<keyword evidence="20" id="KW-1185">Reference proteome</keyword>
<keyword evidence="9 15" id="KW-0822">Tryptophan biosynthesis</keyword>
<evidence type="ECO:0000256" key="12">
    <source>
        <dbReference type="ARBA" id="ARBA00023239"/>
    </source>
</evidence>
<comment type="similarity">
    <text evidence="16">Belongs to the TrpF family.</text>
</comment>
<keyword evidence="12 15" id="KW-0456">Lyase</keyword>
<dbReference type="NCBIfam" id="NF006945">
    <property type="entry name" value="PRK09427.1"/>
    <property type="match status" value="1"/>
</dbReference>
<evidence type="ECO:0000256" key="7">
    <source>
        <dbReference type="ARBA" id="ARBA00022605"/>
    </source>
</evidence>
<gene>
    <name evidence="16" type="primary">trpF</name>
    <name evidence="15" type="synonym">trpC</name>
    <name evidence="19" type="ORF">BFC18_18030</name>
</gene>
<evidence type="ECO:0000256" key="15">
    <source>
        <dbReference type="HAMAP-Rule" id="MF_00134"/>
    </source>
</evidence>
<evidence type="ECO:0000256" key="1">
    <source>
        <dbReference type="ARBA" id="ARBA00001164"/>
    </source>
</evidence>
<evidence type="ECO:0000259" key="18">
    <source>
        <dbReference type="Pfam" id="PF00697"/>
    </source>
</evidence>
<dbReference type="SUPFAM" id="SSF51366">
    <property type="entry name" value="Ribulose-phoshate binding barrel"/>
    <property type="match status" value="2"/>
</dbReference>
<dbReference type="OrthoDB" id="9804217at2"/>
<comment type="similarity">
    <text evidence="6">In the C-terminal section; belongs to the TrpF family.</text>
</comment>
<evidence type="ECO:0000256" key="2">
    <source>
        <dbReference type="ARBA" id="ARBA00001633"/>
    </source>
</evidence>
<evidence type="ECO:0000256" key="3">
    <source>
        <dbReference type="ARBA" id="ARBA00004664"/>
    </source>
</evidence>
<dbReference type="RefSeq" id="WP_070126767.1">
    <property type="nucleotide sequence ID" value="NZ_MDHN01000040.1"/>
</dbReference>
<dbReference type="InterPro" id="IPR013785">
    <property type="entry name" value="Aldolase_TIM"/>
</dbReference>
<dbReference type="STRING" id="1656094.BFC18_18030"/>
<dbReference type="Pfam" id="PF00697">
    <property type="entry name" value="PRAI"/>
    <property type="match status" value="1"/>
</dbReference>
<dbReference type="CDD" id="cd00405">
    <property type="entry name" value="PRAI"/>
    <property type="match status" value="1"/>
</dbReference>
<dbReference type="CDD" id="cd00331">
    <property type="entry name" value="IGPS"/>
    <property type="match status" value="1"/>
</dbReference>
<dbReference type="InterPro" id="IPR013798">
    <property type="entry name" value="Indole-3-glycerol_P_synth_dom"/>
</dbReference>
<keyword evidence="8 15" id="KW-0210">Decarboxylase</keyword>
<evidence type="ECO:0000313" key="19">
    <source>
        <dbReference type="EMBL" id="OFC69321.1"/>
    </source>
</evidence>
<dbReference type="PANTHER" id="PTHR22854:SF2">
    <property type="entry name" value="INDOLE-3-GLYCEROL-PHOSPHATE SYNTHASE"/>
    <property type="match status" value="1"/>
</dbReference>
<dbReference type="InterPro" id="IPR001468">
    <property type="entry name" value="Indole-3-GlycerolPSynthase_CS"/>
</dbReference>
<keyword evidence="11 16" id="KW-0413">Isomerase</keyword>
<protein>
    <recommendedName>
        <fullName evidence="15 16">Multifunctional fusion protein</fullName>
    </recommendedName>
    <domain>
        <recommendedName>
            <fullName evidence="15">Indole-3-glycerol phosphate synthase</fullName>
            <shortName evidence="15">IGPS</shortName>
            <ecNumber evidence="15">4.1.1.48</ecNumber>
        </recommendedName>
    </domain>
    <domain>
        <recommendedName>
            <fullName evidence="16">N-(5'-phosphoribosyl)anthranilate isomerase</fullName>
            <shortName evidence="16">PRAI</shortName>
            <ecNumber evidence="16">5.3.1.24</ecNumber>
        </recommendedName>
    </domain>
</protein>
<evidence type="ECO:0000256" key="14">
    <source>
        <dbReference type="ARBA" id="ARBA00025592"/>
    </source>
</evidence>
<dbReference type="AlphaFoldDB" id="A0A1E7Z7A8"/>
<comment type="function">
    <text evidence="14">Bifunctional enzyme that catalyzes two sequential steps of tryptophan biosynthetic pathway. The first reaction is catalyzed by the isomerase, coded by the TrpF domain; the second reaction is catalyzed by the synthase, coded by the TrpC domain.</text>
</comment>
<dbReference type="GO" id="GO:0000162">
    <property type="term" value="P:L-tryptophan biosynthetic process"/>
    <property type="evidence" value="ECO:0007669"/>
    <property type="project" value="UniProtKB-UniRule"/>
</dbReference>
<dbReference type="PROSITE" id="PS00614">
    <property type="entry name" value="IGPS"/>
    <property type="match status" value="1"/>
</dbReference>
<evidence type="ECO:0000256" key="13">
    <source>
        <dbReference type="ARBA" id="ARBA00023268"/>
    </source>
</evidence>
<evidence type="ECO:0000256" key="16">
    <source>
        <dbReference type="HAMAP-Rule" id="MF_00135"/>
    </source>
</evidence>
<dbReference type="Pfam" id="PF00218">
    <property type="entry name" value="IGPS"/>
    <property type="match status" value="1"/>
</dbReference>
<reference evidence="19 20" key="1">
    <citation type="submission" date="2016-08" db="EMBL/GenBank/DDBJ databases">
        <authorList>
            <person name="Seilhamer J.J."/>
        </authorList>
    </citation>
    <scope>NUCLEOTIDE SEQUENCE [LARGE SCALE GENOMIC DNA]</scope>
    <source>
        <strain evidence="19 20">KCTC 42603</strain>
    </source>
</reference>
<dbReference type="GO" id="GO:0004425">
    <property type="term" value="F:indole-3-glycerol-phosphate synthase activity"/>
    <property type="evidence" value="ECO:0007669"/>
    <property type="project" value="UniProtKB-UniRule"/>
</dbReference>
<comment type="pathway">
    <text evidence="3 16">Amino-acid biosynthesis; L-tryptophan biosynthesis; L-tryptophan from chorismate: step 3/5.</text>
</comment>
<dbReference type="Gene3D" id="3.20.20.70">
    <property type="entry name" value="Aldolase class I"/>
    <property type="match status" value="2"/>
</dbReference>
<evidence type="ECO:0000256" key="9">
    <source>
        <dbReference type="ARBA" id="ARBA00022822"/>
    </source>
</evidence>
<comment type="catalytic activity">
    <reaction evidence="2 15">
        <text>1-(2-carboxyphenylamino)-1-deoxy-D-ribulose 5-phosphate + H(+) = (1S,2R)-1-C-(indol-3-yl)glycerol 3-phosphate + CO2 + H2O</text>
        <dbReference type="Rhea" id="RHEA:23476"/>
        <dbReference type="ChEBI" id="CHEBI:15377"/>
        <dbReference type="ChEBI" id="CHEBI:15378"/>
        <dbReference type="ChEBI" id="CHEBI:16526"/>
        <dbReference type="ChEBI" id="CHEBI:58613"/>
        <dbReference type="ChEBI" id="CHEBI:58866"/>
        <dbReference type="EC" id="4.1.1.48"/>
    </reaction>
</comment>
<dbReference type="UniPathway" id="UPA00035">
    <property type="reaction ID" value="UER00042"/>
</dbReference>
<sequence length="466" mass="50871">MSNVLERIVADKRVEIDALKATKPLESFKDSLTPSKKSLFDALNQPNAGFILECKKASPSKGLIRPVFDLDEILAAYKPHAAGISVLTDEKYFQGSFEYLAYVTERVEQPVLNKDFFVEAYQVYLARHYNADAILLMLSVLSDDEYRELATLADSLSLDILTEVSNEEEMVRAIALQAKIIGINNRDLRDLSTDLATTEKLVPMLEKATHDFVVISESGIYTHADVRRLSPLCQGFLVGSALMAQKNLPAAVRGLIYGDIKVCGLTKVEDAKTVFSLGANYGGLIFAPKSKRCVTVQQAKTIVNSAPGRYVGVFVDQPIADIVETATSMHLHAVQLHGNEDRAYRLALRAQLPAYCQIWQAAGVTDSLPDNVVELLNDDITADRVLLDCQIGNEKGGTGKTFDWDLLNNINDKTKLIVAGGINADNLVAALQTGATTVDVNSGVEDAPGEKSAEKLAALFATARRY</sequence>
<comment type="similarity">
    <text evidence="5">In the N-terminal section; belongs to the TrpC family.</text>
</comment>
<dbReference type="InterPro" id="IPR011060">
    <property type="entry name" value="RibuloseP-bd_barrel"/>
</dbReference>
<evidence type="ECO:0000256" key="5">
    <source>
        <dbReference type="ARBA" id="ARBA00007902"/>
    </source>
</evidence>
<name>A0A1E7Z7A8_9ALTE</name>
<dbReference type="GO" id="GO:0004640">
    <property type="term" value="F:phosphoribosylanthranilate isomerase activity"/>
    <property type="evidence" value="ECO:0007669"/>
    <property type="project" value="UniProtKB-UniRule"/>
</dbReference>
<evidence type="ECO:0000313" key="20">
    <source>
        <dbReference type="Proteomes" id="UP000175691"/>
    </source>
</evidence>
<accession>A0A1E7Z7A8</accession>
<dbReference type="FunFam" id="3.20.20.70:FF:000024">
    <property type="entry name" value="Indole-3-glycerol phosphate synthase"/>
    <property type="match status" value="1"/>
</dbReference>
<comment type="caution">
    <text evidence="19">The sequence shown here is derived from an EMBL/GenBank/DDBJ whole genome shotgun (WGS) entry which is preliminary data.</text>
</comment>
<keyword evidence="10 15" id="KW-0057">Aromatic amino acid biosynthesis</keyword>
<evidence type="ECO:0000256" key="10">
    <source>
        <dbReference type="ARBA" id="ARBA00023141"/>
    </source>
</evidence>
<dbReference type="Proteomes" id="UP000175691">
    <property type="component" value="Unassembled WGS sequence"/>
</dbReference>
<comment type="pathway">
    <text evidence="4 15">Amino-acid biosynthesis; L-tryptophan biosynthesis; L-tryptophan from chorismate: step 4/5.</text>
</comment>
<evidence type="ECO:0000256" key="11">
    <source>
        <dbReference type="ARBA" id="ARBA00023235"/>
    </source>
</evidence>
<dbReference type="EMBL" id="MDHN01000040">
    <property type="protein sequence ID" value="OFC69321.1"/>
    <property type="molecule type" value="Genomic_DNA"/>
</dbReference>
<dbReference type="PANTHER" id="PTHR22854">
    <property type="entry name" value="TRYPTOPHAN BIOSYNTHESIS PROTEIN"/>
    <property type="match status" value="1"/>
</dbReference>
<feature type="domain" description="N-(5'phosphoribosyl) anthranilate isomerase (PRAI)" evidence="18">
    <location>
        <begin position="261"/>
        <end position="460"/>
    </location>
</feature>
<organism evidence="19 20">
    <name type="scientific">Alteromonas confluentis</name>
    <dbReference type="NCBI Taxonomy" id="1656094"/>
    <lineage>
        <taxon>Bacteria</taxon>
        <taxon>Pseudomonadati</taxon>
        <taxon>Pseudomonadota</taxon>
        <taxon>Gammaproteobacteria</taxon>
        <taxon>Alteromonadales</taxon>
        <taxon>Alteromonadaceae</taxon>
        <taxon>Alteromonas/Salinimonas group</taxon>
        <taxon>Alteromonas</taxon>
    </lineage>
</organism>
<feature type="domain" description="Indole-3-glycerol phosphate synthase" evidence="17">
    <location>
        <begin position="5"/>
        <end position="254"/>
    </location>
</feature>
<evidence type="ECO:0000256" key="8">
    <source>
        <dbReference type="ARBA" id="ARBA00022793"/>
    </source>
</evidence>
<evidence type="ECO:0000256" key="6">
    <source>
        <dbReference type="ARBA" id="ARBA00009847"/>
    </source>
</evidence>
<proteinExistence type="inferred from homology"/>
<evidence type="ECO:0000256" key="4">
    <source>
        <dbReference type="ARBA" id="ARBA00004696"/>
    </source>
</evidence>
<dbReference type="EC" id="4.1.1.48" evidence="15"/>
<dbReference type="EC" id="5.3.1.24" evidence="16"/>
<evidence type="ECO:0000259" key="17">
    <source>
        <dbReference type="Pfam" id="PF00218"/>
    </source>
</evidence>
<dbReference type="HAMAP" id="MF_00134_B">
    <property type="entry name" value="IGPS_B"/>
    <property type="match status" value="1"/>
</dbReference>
<comment type="catalytic activity">
    <reaction evidence="1 16">
        <text>N-(5-phospho-beta-D-ribosyl)anthranilate = 1-(2-carboxyphenylamino)-1-deoxy-D-ribulose 5-phosphate</text>
        <dbReference type="Rhea" id="RHEA:21540"/>
        <dbReference type="ChEBI" id="CHEBI:18277"/>
        <dbReference type="ChEBI" id="CHEBI:58613"/>
        <dbReference type="EC" id="5.3.1.24"/>
    </reaction>
</comment>
<dbReference type="InterPro" id="IPR001240">
    <property type="entry name" value="PRAI_dom"/>
</dbReference>
<comment type="similarity">
    <text evidence="15">Belongs to the TrpC family.</text>
</comment>
<dbReference type="HAMAP" id="MF_00135">
    <property type="entry name" value="PRAI"/>
    <property type="match status" value="1"/>
</dbReference>
<keyword evidence="13" id="KW-0511">Multifunctional enzyme</keyword>
<dbReference type="InterPro" id="IPR045186">
    <property type="entry name" value="Indole-3-glycerol_P_synth"/>
</dbReference>
<keyword evidence="7 15" id="KW-0028">Amino-acid biosynthesis</keyword>